<feature type="binding site" evidence="9">
    <location>
        <position position="10"/>
    </location>
    <ligand>
        <name>a divalent metal cation</name>
        <dbReference type="ChEBI" id="CHEBI:60240"/>
    </ligand>
</feature>
<protein>
    <recommendedName>
        <fullName evidence="5 9">2-C-methyl-D-erythritol 2,4-cyclodiphosphate synthase</fullName>
        <shortName evidence="9">MECDP-synthase</shortName>
        <shortName evidence="9">MECPP-synthase</shortName>
        <shortName evidence="9">MECPS</shortName>
        <ecNumber evidence="5 9">4.6.1.12</ecNumber>
    </recommendedName>
</protein>
<feature type="binding site" evidence="9">
    <location>
        <position position="142"/>
    </location>
    <ligand>
        <name>4-CDP-2-C-methyl-D-erythritol 2-phosphate</name>
        <dbReference type="ChEBI" id="CHEBI:57919"/>
    </ligand>
</feature>
<reference evidence="14 15" key="1">
    <citation type="submission" date="2017-03" db="EMBL/GenBank/DDBJ databases">
        <title>Comparative genomics of honeybee gut symbionts reveal geographically distinct and subgroup specific antibiotic resistance.</title>
        <authorList>
            <person name="Ludvigsen J."/>
            <person name="Porcellato D."/>
            <person name="Labee-Lund T.M."/>
            <person name="Amdam G.V."/>
            <person name="Rudi K."/>
        </authorList>
    </citation>
    <scope>NUCLEOTIDE SEQUENCE [LARGE SCALE GENOMIC DNA]</scope>
    <source>
        <strain evidence="12 15">A-7-12</strain>
        <strain evidence="13 14">A-9-12</strain>
    </source>
</reference>
<comment type="pathway">
    <text evidence="2 9">Isoprenoid biosynthesis; isopentenyl diphosphate biosynthesis via DXP pathway; isopentenyl diphosphate from 1-deoxy-D-xylulose 5-phosphate: step 4/6.</text>
</comment>
<dbReference type="InterPro" id="IPR036571">
    <property type="entry name" value="MECDP_synthase_sf"/>
</dbReference>
<comment type="subunit">
    <text evidence="4 9">Homotrimer.</text>
</comment>
<dbReference type="Gene3D" id="3.30.1330.50">
    <property type="entry name" value="2-C-methyl-D-erythritol 2,4-cyclodiphosphate synthase"/>
    <property type="match status" value="1"/>
</dbReference>
<keyword evidence="6 9" id="KW-0479">Metal-binding</keyword>
<feature type="binding site" evidence="9">
    <location>
        <position position="139"/>
    </location>
    <ligand>
        <name>4-CDP-2-C-methyl-D-erythritol 2-phosphate</name>
        <dbReference type="ChEBI" id="CHEBI:57919"/>
    </ligand>
</feature>
<feature type="binding site" evidence="9">
    <location>
        <begin position="132"/>
        <end position="135"/>
    </location>
    <ligand>
        <name>4-CDP-2-C-methyl-D-erythritol 2-phosphate</name>
        <dbReference type="ChEBI" id="CHEBI:57919"/>
    </ligand>
</feature>
<dbReference type="Pfam" id="PF02542">
    <property type="entry name" value="YgbB"/>
    <property type="match status" value="1"/>
</dbReference>
<name>A0A242NL00_9GAMM</name>
<comment type="catalytic activity">
    <reaction evidence="1 9 10">
        <text>4-CDP-2-C-methyl-D-erythritol 2-phosphate = 2-C-methyl-D-erythritol 2,4-cyclic diphosphate + CMP</text>
        <dbReference type="Rhea" id="RHEA:23864"/>
        <dbReference type="ChEBI" id="CHEBI:57919"/>
        <dbReference type="ChEBI" id="CHEBI:58483"/>
        <dbReference type="ChEBI" id="CHEBI:60377"/>
        <dbReference type="EC" id="4.6.1.12"/>
    </reaction>
</comment>
<dbReference type="RefSeq" id="WP_086271386.1">
    <property type="nucleotide sequence ID" value="NZ_JBHZLC010000020.1"/>
</dbReference>
<dbReference type="CDD" id="cd00554">
    <property type="entry name" value="MECDP_synthase"/>
    <property type="match status" value="1"/>
</dbReference>
<dbReference type="SUPFAM" id="SSF69765">
    <property type="entry name" value="IpsF-like"/>
    <property type="match status" value="1"/>
</dbReference>
<dbReference type="EMBL" id="NART01000012">
    <property type="protein sequence ID" value="OTQ10813.1"/>
    <property type="molecule type" value="Genomic_DNA"/>
</dbReference>
<dbReference type="OrthoDB" id="9804336at2"/>
<dbReference type="PANTHER" id="PTHR43181:SF1">
    <property type="entry name" value="2-C-METHYL-D-ERYTHRITOL 2,4-CYCLODIPHOSPHATE SYNTHASE, CHLOROPLASTIC"/>
    <property type="match status" value="1"/>
</dbReference>
<feature type="binding site" evidence="9">
    <location>
        <begin position="61"/>
        <end position="65"/>
    </location>
    <ligand>
        <name>4-CDP-2-C-methyl-D-erythritol 2-phosphate</name>
        <dbReference type="ChEBI" id="CHEBI:57919"/>
    </ligand>
</feature>
<proteinExistence type="inferred from homology"/>
<dbReference type="Proteomes" id="UP000194977">
    <property type="component" value="Unassembled WGS sequence"/>
</dbReference>
<evidence type="ECO:0000256" key="3">
    <source>
        <dbReference type="ARBA" id="ARBA00008480"/>
    </source>
</evidence>
<organism evidence="12 15">
    <name type="scientific">Gilliamella apicola</name>
    <dbReference type="NCBI Taxonomy" id="1196095"/>
    <lineage>
        <taxon>Bacteria</taxon>
        <taxon>Pseudomonadati</taxon>
        <taxon>Pseudomonadota</taxon>
        <taxon>Gammaproteobacteria</taxon>
        <taxon>Orbales</taxon>
        <taxon>Orbaceae</taxon>
        <taxon>Gilliamella</taxon>
    </lineage>
</organism>
<feature type="site" description="Transition state stabilizer" evidence="9">
    <location>
        <position position="34"/>
    </location>
</feature>
<evidence type="ECO:0000313" key="15">
    <source>
        <dbReference type="Proteomes" id="UP000194977"/>
    </source>
</evidence>
<dbReference type="Proteomes" id="UP000194800">
    <property type="component" value="Unassembled WGS sequence"/>
</dbReference>
<sequence>MRIGHGFDVHKFGGEGPITLGGVKIPYQYGLVAHSDGDVVLHAITDALIGALALGDIGKLFPDNDPQYKGIDSRILLRKVYSIIQNKGYELVNLDTTIIAQEPKMRGHVDQMRVNIAEDLNVHFEQISVKATTTEQLGFTGRKEGIACEAVVLLTKIAKVN</sequence>
<dbReference type="GO" id="GO:0019288">
    <property type="term" value="P:isopentenyl diphosphate biosynthetic process, methylerythritol 4-phosphate pathway"/>
    <property type="evidence" value="ECO:0007669"/>
    <property type="project" value="UniProtKB-UniRule"/>
</dbReference>
<dbReference type="UniPathway" id="UPA00056">
    <property type="reaction ID" value="UER00095"/>
</dbReference>
<feature type="domain" description="2-C-methyl-D-erythritol 2,4-cyclodiphosphate synthase" evidence="11">
    <location>
        <begin position="1"/>
        <end position="154"/>
    </location>
</feature>
<evidence type="ECO:0000256" key="4">
    <source>
        <dbReference type="ARBA" id="ARBA00011233"/>
    </source>
</evidence>
<dbReference type="GO" id="GO:0016114">
    <property type="term" value="P:terpenoid biosynthetic process"/>
    <property type="evidence" value="ECO:0007669"/>
    <property type="project" value="InterPro"/>
</dbReference>
<comment type="caution">
    <text evidence="12">The sequence shown here is derived from an EMBL/GenBank/DDBJ whole genome shotgun (WGS) entry which is preliminary data.</text>
</comment>
<dbReference type="HAMAP" id="MF_00107">
    <property type="entry name" value="IspF"/>
    <property type="match status" value="1"/>
</dbReference>
<keyword evidence="14" id="KW-1185">Reference proteome</keyword>
<dbReference type="PROSITE" id="PS01350">
    <property type="entry name" value="ISPF"/>
    <property type="match status" value="1"/>
</dbReference>
<dbReference type="GO" id="GO:0008685">
    <property type="term" value="F:2-C-methyl-D-erythritol 2,4-cyclodiphosphate synthase activity"/>
    <property type="evidence" value="ECO:0007669"/>
    <property type="project" value="UniProtKB-UniRule"/>
</dbReference>
<comment type="cofactor">
    <cofactor evidence="9">
        <name>a divalent metal cation</name>
        <dbReference type="ChEBI" id="CHEBI:60240"/>
    </cofactor>
    <text evidence="9">Binds 1 divalent metal cation per subunit.</text>
</comment>
<dbReference type="FunFam" id="3.30.1330.50:FF:000001">
    <property type="entry name" value="2-C-methyl-D-erythritol 2,4-cyclodiphosphate synthase"/>
    <property type="match status" value="1"/>
</dbReference>
<dbReference type="PANTHER" id="PTHR43181">
    <property type="entry name" value="2-C-METHYL-D-ERYTHRITOL 2,4-CYCLODIPHOSPHATE SYNTHASE, CHLOROPLASTIC"/>
    <property type="match status" value="1"/>
</dbReference>
<dbReference type="EMBL" id="NARP01000004">
    <property type="protein sequence ID" value="OTQ01165.1"/>
    <property type="molecule type" value="Genomic_DNA"/>
</dbReference>
<feature type="site" description="Transition state stabilizer" evidence="9">
    <location>
        <position position="133"/>
    </location>
</feature>
<comment type="similarity">
    <text evidence="3 9 10">Belongs to the IspF family.</text>
</comment>
<evidence type="ECO:0000313" key="14">
    <source>
        <dbReference type="Proteomes" id="UP000194800"/>
    </source>
</evidence>
<evidence type="ECO:0000256" key="2">
    <source>
        <dbReference type="ARBA" id="ARBA00004709"/>
    </source>
</evidence>
<evidence type="ECO:0000313" key="13">
    <source>
        <dbReference type="EMBL" id="OTQ10813.1"/>
    </source>
</evidence>
<evidence type="ECO:0000256" key="7">
    <source>
        <dbReference type="ARBA" id="ARBA00023229"/>
    </source>
</evidence>
<evidence type="ECO:0000256" key="5">
    <source>
        <dbReference type="ARBA" id="ARBA00012579"/>
    </source>
</evidence>
<comment type="function">
    <text evidence="9">Involved in the biosynthesis of isopentenyl diphosphate (IPP) and dimethylallyl diphosphate (DMAPP), two major building blocks of isoprenoid compounds. Catalyzes the conversion of 4-diphosphocytidyl-2-C-methyl-D-erythritol 2-phosphate (CDP-ME2P) to 2-C-methyl-D-erythritol 2,4-cyclodiphosphate (ME-CPP) with a corresponding release of cytidine 5-monophosphate (CMP).</text>
</comment>
<gene>
    <name evidence="9" type="primary">ispF</name>
    <name evidence="13" type="ORF">B6C91_04300</name>
    <name evidence="12" type="ORF">B6D08_01870</name>
</gene>
<keyword evidence="7 9" id="KW-0414">Isoprene biosynthesis</keyword>
<keyword evidence="8 9" id="KW-0456">Lyase</keyword>
<accession>A0A242NL00</accession>
<evidence type="ECO:0000256" key="1">
    <source>
        <dbReference type="ARBA" id="ARBA00000200"/>
    </source>
</evidence>
<comment type="caution">
    <text evidence="9">Lacks conserved residue(s) required for the propagation of feature annotation.</text>
</comment>
<dbReference type="NCBIfam" id="TIGR00151">
    <property type="entry name" value="ispF"/>
    <property type="match status" value="1"/>
</dbReference>
<evidence type="ECO:0000313" key="12">
    <source>
        <dbReference type="EMBL" id="OTQ01165.1"/>
    </source>
</evidence>
<dbReference type="AlphaFoldDB" id="A0A242NL00"/>
<evidence type="ECO:0000256" key="6">
    <source>
        <dbReference type="ARBA" id="ARBA00022723"/>
    </source>
</evidence>
<dbReference type="InterPro" id="IPR020555">
    <property type="entry name" value="MECDP_synthase_CS"/>
</dbReference>
<evidence type="ECO:0000256" key="10">
    <source>
        <dbReference type="RuleBase" id="RU004395"/>
    </source>
</evidence>
<dbReference type="EC" id="4.6.1.12" evidence="5 9"/>
<dbReference type="InterPro" id="IPR003526">
    <property type="entry name" value="MECDP_synthase"/>
</dbReference>
<feature type="binding site" evidence="9">
    <location>
        <position position="8"/>
    </location>
    <ligand>
        <name>a divalent metal cation</name>
        <dbReference type="ChEBI" id="CHEBI:60240"/>
    </ligand>
</feature>
<evidence type="ECO:0000256" key="8">
    <source>
        <dbReference type="ARBA" id="ARBA00023239"/>
    </source>
</evidence>
<feature type="binding site" evidence="9">
    <location>
        <begin position="56"/>
        <end position="58"/>
    </location>
    <ligand>
        <name>4-CDP-2-C-methyl-D-erythritol 2-phosphate</name>
        <dbReference type="ChEBI" id="CHEBI:57919"/>
    </ligand>
</feature>
<evidence type="ECO:0000259" key="11">
    <source>
        <dbReference type="Pfam" id="PF02542"/>
    </source>
</evidence>
<evidence type="ECO:0000256" key="9">
    <source>
        <dbReference type="HAMAP-Rule" id="MF_00107"/>
    </source>
</evidence>
<feature type="binding site" evidence="9">
    <location>
        <begin position="34"/>
        <end position="35"/>
    </location>
    <ligand>
        <name>4-CDP-2-C-methyl-D-erythritol 2-phosphate</name>
        <dbReference type="ChEBI" id="CHEBI:57919"/>
    </ligand>
</feature>
<dbReference type="GO" id="GO:0046872">
    <property type="term" value="F:metal ion binding"/>
    <property type="evidence" value="ECO:0007669"/>
    <property type="project" value="UniProtKB-KW"/>
</dbReference>
<feature type="binding site" evidence="9">
    <location>
        <begin position="8"/>
        <end position="10"/>
    </location>
    <ligand>
        <name>4-CDP-2-C-methyl-D-erythritol 2-phosphate</name>
        <dbReference type="ChEBI" id="CHEBI:57919"/>
    </ligand>
</feature>
<feature type="binding site" evidence="9">
    <location>
        <position position="42"/>
    </location>
    <ligand>
        <name>a divalent metal cation</name>
        <dbReference type="ChEBI" id="CHEBI:60240"/>
    </ligand>
</feature>